<dbReference type="SUPFAM" id="SSF51395">
    <property type="entry name" value="FMN-linked oxidoreductases"/>
    <property type="match status" value="1"/>
</dbReference>
<evidence type="ECO:0000259" key="7">
    <source>
        <dbReference type="Pfam" id="PF00724"/>
    </source>
</evidence>
<dbReference type="PANTHER" id="PTHR43303:SF4">
    <property type="entry name" value="NADPH DEHYDROGENASE C23G7.10C-RELATED"/>
    <property type="match status" value="1"/>
</dbReference>
<reference evidence="9" key="1">
    <citation type="submission" date="2016-10" db="EMBL/GenBank/DDBJ databases">
        <authorList>
            <person name="Varghese N."/>
            <person name="Submissions S."/>
        </authorList>
    </citation>
    <scope>NUCLEOTIDE SEQUENCE [LARGE SCALE GENOMIC DNA]</scope>
    <source>
        <strain evidence="9">DSM 45459</strain>
    </source>
</reference>
<keyword evidence="4" id="KW-0521">NADP</keyword>
<dbReference type="CDD" id="cd02932">
    <property type="entry name" value="OYE_YqiM_FMN"/>
    <property type="match status" value="1"/>
</dbReference>
<dbReference type="InterPro" id="IPR001155">
    <property type="entry name" value="OxRdtase_FMN_N"/>
</dbReference>
<keyword evidence="2" id="KW-0285">Flavoprotein</keyword>
<feature type="region of interest" description="Disordered" evidence="6">
    <location>
        <begin position="423"/>
        <end position="466"/>
    </location>
</feature>
<dbReference type="Gene3D" id="3.20.20.70">
    <property type="entry name" value="Aldolase class I"/>
    <property type="match status" value="1"/>
</dbReference>
<keyword evidence="3" id="KW-0288">FMN</keyword>
<accession>A0A1H1F9S6</accession>
<evidence type="ECO:0000256" key="3">
    <source>
        <dbReference type="ARBA" id="ARBA00022643"/>
    </source>
</evidence>
<organism evidence="8 9">
    <name type="scientific">Actinopolyspora saharensis</name>
    <dbReference type="NCBI Taxonomy" id="995062"/>
    <lineage>
        <taxon>Bacteria</taxon>
        <taxon>Bacillati</taxon>
        <taxon>Actinomycetota</taxon>
        <taxon>Actinomycetes</taxon>
        <taxon>Actinopolysporales</taxon>
        <taxon>Actinopolysporaceae</taxon>
        <taxon>Actinopolyspora</taxon>
    </lineage>
</organism>
<dbReference type="PANTHER" id="PTHR43303">
    <property type="entry name" value="NADPH DEHYDROGENASE C23G7.10C-RELATED"/>
    <property type="match status" value="1"/>
</dbReference>
<feature type="region of interest" description="Disordered" evidence="6">
    <location>
        <begin position="479"/>
        <end position="608"/>
    </location>
</feature>
<keyword evidence="5" id="KW-0560">Oxidoreductase</keyword>
<dbReference type="Pfam" id="PF00724">
    <property type="entry name" value="Oxidored_FMN"/>
    <property type="match status" value="1"/>
</dbReference>
<feature type="region of interest" description="Disordered" evidence="6">
    <location>
        <begin position="339"/>
        <end position="408"/>
    </location>
</feature>
<feature type="region of interest" description="Disordered" evidence="6">
    <location>
        <begin position="294"/>
        <end position="313"/>
    </location>
</feature>
<feature type="compositionally biased region" description="Basic and acidic residues" evidence="6">
    <location>
        <begin position="498"/>
        <end position="525"/>
    </location>
</feature>
<dbReference type="Proteomes" id="UP000199301">
    <property type="component" value="Unassembled WGS sequence"/>
</dbReference>
<dbReference type="EMBL" id="FNKO01000002">
    <property type="protein sequence ID" value="SDQ97702.1"/>
    <property type="molecule type" value="Genomic_DNA"/>
</dbReference>
<evidence type="ECO:0000256" key="5">
    <source>
        <dbReference type="ARBA" id="ARBA00023002"/>
    </source>
</evidence>
<dbReference type="AlphaFoldDB" id="A0A1H1F9S6"/>
<evidence type="ECO:0000256" key="1">
    <source>
        <dbReference type="ARBA" id="ARBA00001917"/>
    </source>
</evidence>
<evidence type="ECO:0000256" key="6">
    <source>
        <dbReference type="SAM" id="MobiDB-lite"/>
    </source>
</evidence>
<feature type="domain" description="NADH:flavin oxidoreductase/NADH oxidase N-terminal" evidence="7">
    <location>
        <begin position="3"/>
        <end position="304"/>
    </location>
</feature>
<proteinExistence type="predicted"/>
<evidence type="ECO:0000256" key="4">
    <source>
        <dbReference type="ARBA" id="ARBA00022857"/>
    </source>
</evidence>
<keyword evidence="9" id="KW-1185">Reference proteome</keyword>
<evidence type="ECO:0000313" key="8">
    <source>
        <dbReference type="EMBL" id="SDQ97702.1"/>
    </source>
</evidence>
<evidence type="ECO:0000256" key="2">
    <source>
        <dbReference type="ARBA" id="ARBA00022630"/>
    </source>
</evidence>
<protein>
    <submittedName>
        <fullName evidence="8">2,4-dienoyl-CoA reductase</fullName>
    </submittedName>
</protein>
<comment type="cofactor">
    <cofactor evidence="1">
        <name>FMN</name>
        <dbReference type="ChEBI" id="CHEBI:58210"/>
    </cofactor>
</comment>
<name>A0A1H1F9S6_9ACTN</name>
<dbReference type="GO" id="GO:0050661">
    <property type="term" value="F:NADP binding"/>
    <property type="evidence" value="ECO:0007669"/>
    <property type="project" value="InterPro"/>
</dbReference>
<sequence>MSQLFEPVKFRDVDIRNRAWVSPMCQYSATDGVPDDWHLVHLGQFATGGAGLVISEATAVTPEGRISPGDTGLYNDEQVAAWKRITDFIRAQGATSGVQLAHAGRKASTSAPWEGGHSLSEEDGGWTTVSSTSAAFGELTAPRALSTEEVAALPGRFAEAARRADEAGFDVVELHFAHGYLAHQFYSPLVNDRTDRYGGDFDGRVRLLLEITEAVREVWPEGKPLFARISATDWTEDGWSGADSARLAGLLSERGVDLVDASTGGAVPGVSIPVGAGYQVPYARQIRQESGVPTGAVGMITSPSRPRRSWPPGRPTRCCWPASCCATRTGRCTRPTGCARTRCGLASTSGPPAERPLPMDRPVPVEGDSGGPLTAGPSGRNRPGSPATALRGAGEPGRPNHHRKPTTWSKRITRWFFVPDPRERHPEVHMGRSSSPGATATDRESSHAARLASQLPNTRHRRGFSVECPARTAPTLCRSLPDVEAPGAGRRPRFRQATTHDKPVPEKAPPQRERSEPGQNEKIRCVSDALQGRAARRVGRYSRAAQHSKAPTHVTAKQPPTQPAPAVATKSWPATSSAPPRASPLWRSAGPASPDRSCPSRRSGPAAS</sequence>
<dbReference type="STRING" id="995062.SAMN04489718_2925"/>
<dbReference type="InterPro" id="IPR044152">
    <property type="entry name" value="YqjM-like"/>
</dbReference>
<evidence type="ECO:0000313" key="9">
    <source>
        <dbReference type="Proteomes" id="UP000199301"/>
    </source>
</evidence>
<dbReference type="InterPro" id="IPR013785">
    <property type="entry name" value="Aldolase_TIM"/>
</dbReference>
<gene>
    <name evidence="8" type="ORF">SAMN04489718_2925</name>
</gene>
<feature type="compositionally biased region" description="Low complexity" evidence="6">
    <location>
        <begin position="554"/>
        <end position="584"/>
    </location>
</feature>
<dbReference type="GO" id="GO:0003959">
    <property type="term" value="F:NADPH dehydrogenase activity"/>
    <property type="evidence" value="ECO:0007669"/>
    <property type="project" value="InterPro"/>
</dbReference>
<dbReference type="GO" id="GO:0010181">
    <property type="term" value="F:FMN binding"/>
    <property type="evidence" value="ECO:0007669"/>
    <property type="project" value="InterPro"/>
</dbReference>